<dbReference type="EMBL" id="AUPL01003035">
    <property type="protein sequence ID" value="ESL09248.1"/>
    <property type="molecule type" value="Genomic_DNA"/>
</dbReference>
<keyword evidence="1" id="KW-0175">Coiled coil</keyword>
<sequence>MSEGLLTQWRDRVVEAETEISVVQEDIGALLNRRKELKQDISRYDRLVQREKQEMLKRLEEVEAQAQELEDGCQKTLQQKARAEEAYVQTLDNYESMHDAVKQIQREEQQLQEREDVEAVLQRESLAWAEEERGLRTKLHALQTALREARKERHEEVTALDTELASAERQLIQVRSERQVEMQAQHQQMQPVKRNRHGTSHGSTPRAVSATADVNYKEQQFIAANASTSIPTRQLRSCLKNSNTTADSYSLNDTKTQAGNNANATGINGVYQTVSAPHYKSAPASRAVSQSLVAGDDAVAGGVGSTPTRLHRAYSYAAGKKVGGTKRDVLLLGDATNR</sequence>
<dbReference type="VEuPathDB" id="TriTrypDB:TRSC58_03035"/>
<comment type="caution">
    <text evidence="3">The sequence shown here is derived from an EMBL/GenBank/DDBJ whole genome shotgun (WGS) entry which is preliminary data.</text>
</comment>
<organism evidence="3 4">
    <name type="scientific">Trypanosoma rangeli SC58</name>
    <dbReference type="NCBI Taxonomy" id="429131"/>
    <lineage>
        <taxon>Eukaryota</taxon>
        <taxon>Discoba</taxon>
        <taxon>Euglenozoa</taxon>
        <taxon>Kinetoplastea</taxon>
        <taxon>Metakinetoplastina</taxon>
        <taxon>Trypanosomatida</taxon>
        <taxon>Trypanosomatidae</taxon>
        <taxon>Trypanosoma</taxon>
        <taxon>Herpetosoma</taxon>
    </lineage>
</organism>
<keyword evidence="4" id="KW-1185">Reference proteome</keyword>
<name>A0A061J1F1_TRYRA</name>
<feature type="coiled-coil region" evidence="1">
    <location>
        <begin position="6"/>
        <end position="177"/>
    </location>
</feature>
<accession>A0A061J1F1</accession>
<protein>
    <recommendedName>
        <fullName evidence="5">Kinetoplastid kinetochore protein 9</fullName>
    </recommendedName>
</protein>
<evidence type="ECO:0000313" key="4">
    <source>
        <dbReference type="Proteomes" id="UP000031737"/>
    </source>
</evidence>
<feature type="region of interest" description="Disordered" evidence="2">
    <location>
        <begin position="185"/>
        <end position="206"/>
    </location>
</feature>
<evidence type="ECO:0000256" key="1">
    <source>
        <dbReference type="SAM" id="Coils"/>
    </source>
</evidence>
<dbReference type="AlphaFoldDB" id="A0A061J1F1"/>
<evidence type="ECO:0008006" key="5">
    <source>
        <dbReference type="Google" id="ProtNLM"/>
    </source>
</evidence>
<dbReference type="Proteomes" id="UP000031737">
    <property type="component" value="Unassembled WGS sequence"/>
</dbReference>
<proteinExistence type="predicted"/>
<evidence type="ECO:0000256" key="2">
    <source>
        <dbReference type="SAM" id="MobiDB-lite"/>
    </source>
</evidence>
<evidence type="ECO:0000313" key="3">
    <source>
        <dbReference type="EMBL" id="ESL09248.1"/>
    </source>
</evidence>
<dbReference type="OrthoDB" id="273109at2759"/>
<reference evidence="3 4" key="1">
    <citation type="submission" date="2013-07" db="EMBL/GenBank/DDBJ databases">
        <authorList>
            <person name="Stoco P.H."/>
            <person name="Wagner G."/>
            <person name="Gerber A."/>
            <person name="Zaha A."/>
            <person name="Thompson C."/>
            <person name="Bartholomeu D.C."/>
            <person name="Luckemeyer D.D."/>
            <person name="Bahia D."/>
            <person name="Loreto E."/>
            <person name="Prestes E.B."/>
            <person name="Lima F.M."/>
            <person name="Rodrigues-Luiz G."/>
            <person name="Vallejo G.A."/>
            <person name="Filho J.F."/>
            <person name="Monteiro K.M."/>
            <person name="Tyler K.M."/>
            <person name="de Almeida L.G."/>
            <person name="Ortiz M.F."/>
            <person name="Siervo M.A."/>
            <person name="de Moraes M.H."/>
            <person name="Cunha O.L."/>
            <person name="Mendonca-Neto R."/>
            <person name="Silva R."/>
            <person name="Teixeira S.M."/>
            <person name="Murta S.M."/>
            <person name="Sincero T.C."/>
            <person name="Mendes T.A."/>
            <person name="Urmenyi T.P."/>
            <person name="Silva V.G."/>
            <person name="da Rocha W.D."/>
            <person name="Andersson B."/>
            <person name="Romanha A.J."/>
            <person name="Steindel M."/>
            <person name="de Vasconcelos A.T."/>
            <person name="Grisard E.C."/>
        </authorList>
    </citation>
    <scope>NUCLEOTIDE SEQUENCE [LARGE SCALE GENOMIC DNA]</scope>
    <source>
        <strain evidence="3 4">SC58</strain>
    </source>
</reference>
<gene>
    <name evidence="3" type="ORF">TRSC58_03035</name>
</gene>